<evidence type="ECO:0000259" key="8">
    <source>
        <dbReference type="PROSITE" id="PS51225"/>
    </source>
</evidence>
<keyword evidence="10" id="KW-1185">Reference proteome</keyword>
<organism evidence="9 10">
    <name type="scientific">Branchiostoma lanceolatum</name>
    <name type="common">Common lancelet</name>
    <name type="synonym">Amphioxus lanceolatum</name>
    <dbReference type="NCBI Taxonomy" id="7740"/>
    <lineage>
        <taxon>Eukaryota</taxon>
        <taxon>Metazoa</taxon>
        <taxon>Chordata</taxon>
        <taxon>Cephalochordata</taxon>
        <taxon>Leptocardii</taxon>
        <taxon>Amphioxiformes</taxon>
        <taxon>Branchiostomatidae</taxon>
        <taxon>Branchiostoma</taxon>
    </lineage>
</organism>
<feature type="region of interest" description="Disordered" evidence="6">
    <location>
        <begin position="232"/>
        <end position="268"/>
    </location>
</feature>
<dbReference type="InterPro" id="IPR008253">
    <property type="entry name" value="Marvel"/>
</dbReference>
<name>A0A8K0EFV1_BRALA</name>
<reference evidence="9" key="1">
    <citation type="submission" date="2022-01" db="EMBL/GenBank/DDBJ databases">
        <authorList>
            <person name="Braso-Vives M."/>
        </authorList>
    </citation>
    <scope>NUCLEOTIDE SEQUENCE</scope>
</reference>
<feature type="transmembrane region" description="Helical" evidence="7">
    <location>
        <begin position="94"/>
        <end position="115"/>
    </location>
</feature>
<evidence type="ECO:0000256" key="6">
    <source>
        <dbReference type="SAM" id="MobiDB-lite"/>
    </source>
</evidence>
<dbReference type="AlphaFoldDB" id="A0A8K0EFV1"/>
<dbReference type="PANTHER" id="PTHR22776">
    <property type="entry name" value="MARVEL-CONTAINING POTENTIAL LIPID RAFT-ASSOCIATED PROTEIN"/>
    <property type="match status" value="1"/>
</dbReference>
<dbReference type="EMBL" id="OV696704">
    <property type="protein sequence ID" value="CAH1251534.1"/>
    <property type="molecule type" value="Genomic_DNA"/>
</dbReference>
<dbReference type="PROSITE" id="PS51225">
    <property type="entry name" value="MARVEL"/>
    <property type="match status" value="1"/>
</dbReference>
<comment type="subcellular location">
    <subcellularLocation>
        <location evidence="1">Membrane</location>
        <topology evidence="1">Multi-pass membrane protein</topology>
    </subcellularLocation>
</comment>
<evidence type="ECO:0000313" key="9">
    <source>
        <dbReference type="EMBL" id="CAH1251534.1"/>
    </source>
</evidence>
<dbReference type="OrthoDB" id="10028364at2759"/>
<evidence type="ECO:0000256" key="2">
    <source>
        <dbReference type="ARBA" id="ARBA00022692"/>
    </source>
</evidence>
<evidence type="ECO:0000256" key="5">
    <source>
        <dbReference type="PROSITE-ProRule" id="PRU00581"/>
    </source>
</evidence>
<dbReference type="Proteomes" id="UP000838412">
    <property type="component" value="Chromosome 19"/>
</dbReference>
<feature type="domain" description="MARVEL" evidence="8">
    <location>
        <begin position="53"/>
        <end position="180"/>
    </location>
</feature>
<sequence length="268" mass="30878">MAESIDTRGTFHQVEPFEDSGAETSVAILEQLEWEEEQRREKERGRCRCHWKYPCTIPGIVKIVEMILDMIAFLCVACSDWYSDFHSTYRFFEFVSMTTFWITLTLMVLYITLTIFMCPINWSLFEFIYCCIAVILYIFASCFLAARAYNIGGLAAGTVFGFFAAIAYAVGALVSWWECRHPEWDLRGLGEEDSWLRGGTPWWAPEIQAKRHPRVVISKEFYATPIPEHCSRQNTPRSTPKVQPKTNLDAQNGLQPLPEQNNVNEASR</sequence>
<keyword evidence="3 7" id="KW-1133">Transmembrane helix</keyword>
<keyword evidence="4 5" id="KW-0472">Membrane</keyword>
<dbReference type="PANTHER" id="PTHR22776:SF49">
    <property type="entry name" value="MARVEL DOMAIN-CONTAINING PROTEIN"/>
    <property type="match status" value="1"/>
</dbReference>
<feature type="transmembrane region" description="Helical" evidence="7">
    <location>
        <begin position="60"/>
        <end position="82"/>
    </location>
</feature>
<evidence type="ECO:0000313" key="10">
    <source>
        <dbReference type="Proteomes" id="UP000838412"/>
    </source>
</evidence>
<dbReference type="Pfam" id="PF01284">
    <property type="entry name" value="MARVEL"/>
    <property type="match status" value="1"/>
</dbReference>
<accession>A0A8K0EFV1</accession>
<gene>
    <name evidence="9" type="primary">CMTM4</name>
    <name evidence="9" type="ORF">BLAG_LOCUS11892</name>
</gene>
<protein>
    <submittedName>
        <fullName evidence="9">CMTM4 protein</fullName>
    </submittedName>
</protein>
<dbReference type="GO" id="GO:0016020">
    <property type="term" value="C:membrane"/>
    <property type="evidence" value="ECO:0007669"/>
    <property type="project" value="UniProtKB-SubCell"/>
</dbReference>
<feature type="transmembrane region" description="Helical" evidence="7">
    <location>
        <begin position="127"/>
        <end position="149"/>
    </location>
</feature>
<evidence type="ECO:0000256" key="3">
    <source>
        <dbReference type="ARBA" id="ARBA00022989"/>
    </source>
</evidence>
<evidence type="ECO:0000256" key="4">
    <source>
        <dbReference type="ARBA" id="ARBA00023136"/>
    </source>
</evidence>
<evidence type="ECO:0000256" key="1">
    <source>
        <dbReference type="ARBA" id="ARBA00004141"/>
    </source>
</evidence>
<proteinExistence type="predicted"/>
<evidence type="ECO:0000256" key="7">
    <source>
        <dbReference type="SAM" id="Phobius"/>
    </source>
</evidence>
<feature type="transmembrane region" description="Helical" evidence="7">
    <location>
        <begin position="155"/>
        <end position="177"/>
    </location>
</feature>
<keyword evidence="2 5" id="KW-0812">Transmembrane</keyword>
<dbReference type="InterPro" id="IPR050578">
    <property type="entry name" value="MARVEL-CKLF_proteins"/>
</dbReference>